<accession>A0AA88DX02</accession>
<reference evidence="1" key="1">
    <citation type="submission" date="2023-07" db="EMBL/GenBank/DDBJ databases">
        <title>draft genome sequence of fig (Ficus carica).</title>
        <authorList>
            <person name="Takahashi T."/>
            <person name="Nishimura K."/>
        </authorList>
    </citation>
    <scope>NUCLEOTIDE SEQUENCE</scope>
</reference>
<organism evidence="1 2">
    <name type="scientific">Ficus carica</name>
    <name type="common">Common fig</name>
    <dbReference type="NCBI Taxonomy" id="3494"/>
    <lineage>
        <taxon>Eukaryota</taxon>
        <taxon>Viridiplantae</taxon>
        <taxon>Streptophyta</taxon>
        <taxon>Embryophyta</taxon>
        <taxon>Tracheophyta</taxon>
        <taxon>Spermatophyta</taxon>
        <taxon>Magnoliopsida</taxon>
        <taxon>eudicotyledons</taxon>
        <taxon>Gunneridae</taxon>
        <taxon>Pentapetalae</taxon>
        <taxon>rosids</taxon>
        <taxon>fabids</taxon>
        <taxon>Rosales</taxon>
        <taxon>Moraceae</taxon>
        <taxon>Ficeae</taxon>
        <taxon>Ficus</taxon>
    </lineage>
</organism>
<name>A0AA88DX02_FICCA</name>
<protein>
    <submittedName>
        <fullName evidence="1">Uncharacterized protein</fullName>
    </submittedName>
</protein>
<dbReference type="EMBL" id="BTGU01000151">
    <property type="protein sequence ID" value="GMN63507.1"/>
    <property type="molecule type" value="Genomic_DNA"/>
</dbReference>
<proteinExistence type="predicted"/>
<gene>
    <name evidence="1" type="ORF">TIFTF001_032586</name>
</gene>
<comment type="caution">
    <text evidence="1">The sequence shown here is derived from an EMBL/GenBank/DDBJ whole genome shotgun (WGS) entry which is preliminary data.</text>
</comment>
<dbReference type="Proteomes" id="UP001187192">
    <property type="component" value="Unassembled WGS sequence"/>
</dbReference>
<evidence type="ECO:0000313" key="1">
    <source>
        <dbReference type="EMBL" id="GMN63507.1"/>
    </source>
</evidence>
<evidence type="ECO:0000313" key="2">
    <source>
        <dbReference type="Proteomes" id="UP001187192"/>
    </source>
</evidence>
<dbReference type="AlphaFoldDB" id="A0AA88DX02"/>
<sequence length="96" mass="10534">MGMAKMVVLLCQGDDEDVWWLFMVCRARGGGGDVLLPDPFSYSPGDAARLPLFLIRPPLATPPSPPPYSPVALNAALPSLFFFRHLHCQPVFPSRP</sequence>
<keyword evidence="2" id="KW-1185">Reference proteome</keyword>